<name>D1W751_9BACT</name>
<evidence type="ECO:0000256" key="2">
    <source>
        <dbReference type="ARBA" id="ARBA00022649"/>
    </source>
</evidence>
<evidence type="ECO:0000256" key="1">
    <source>
        <dbReference type="ARBA" id="ARBA00006620"/>
    </source>
</evidence>
<dbReference type="Pfam" id="PF07927">
    <property type="entry name" value="HicA_toxin"/>
    <property type="match status" value="1"/>
</dbReference>
<dbReference type="GO" id="GO:0016787">
    <property type="term" value="F:hydrolase activity"/>
    <property type="evidence" value="ECO:0007669"/>
    <property type="project" value="UniProtKB-KW"/>
</dbReference>
<keyword evidence="2" id="KW-1277">Toxin-antitoxin system</keyword>
<dbReference type="SUPFAM" id="SSF54786">
    <property type="entry name" value="YcfA/nrd intein domain"/>
    <property type="match status" value="1"/>
</dbReference>
<protein>
    <submittedName>
        <fullName evidence="8">YcfA-like protein</fullName>
    </submittedName>
</protein>
<evidence type="ECO:0000313" key="8">
    <source>
        <dbReference type="EMBL" id="EFA91599.1"/>
    </source>
</evidence>
<keyword evidence="4" id="KW-0255">Endonuclease</keyword>
<dbReference type="eggNOG" id="COG1724">
    <property type="taxonomic scope" value="Bacteria"/>
</dbReference>
<dbReference type="STRING" id="679190.HMPREF0650_0402"/>
<keyword evidence="7" id="KW-0346">Stress response</keyword>
<dbReference type="GO" id="GO:0003729">
    <property type="term" value="F:mRNA binding"/>
    <property type="evidence" value="ECO:0007669"/>
    <property type="project" value="InterPro"/>
</dbReference>
<proteinExistence type="inferred from homology"/>
<evidence type="ECO:0000256" key="6">
    <source>
        <dbReference type="ARBA" id="ARBA00022884"/>
    </source>
</evidence>
<reference evidence="8 9" key="1">
    <citation type="submission" date="2009-12" db="EMBL/GenBank/DDBJ databases">
        <title>Genome Sequence of Prevotella buccalis ATCC 35310.</title>
        <authorList>
            <person name="Durkin A.S."/>
            <person name="Madupu R."/>
            <person name="Torralba M."/>
            <person name="Methe B."/>
            <person name="Sutton G."/>
            <person name="Strausberg R.L."/>
            <person name="Nelson K.E."/>
        </authorList>
    </citation>
    <scope>NUCLEOTIDE SEQUENCE [LARGE SCALE GENOMIC DNA]</scope>
    <source>
        <strain evidence="8 9">ATCC 35310</strain>
    </source>
</reference>
<gene>
    <name evidence="8" type="ORF">HMPREF0650_0402</name>
</gene>
<keyword evidence="6" id="KW-0694">RNA-binding</keyword>
<comment type="similarity">
    <text evidence="1">Belongs to the HicA mRNA interferase family.</text>
</comment>
<evidence type="ECO:0000256" key="5">
    <source>
        <dbReference type="ARBA" id="ARBA00022801"/>
    </source>
</evidence>
<evidence type="ECO:0000313" key="9">
    <source>
        <dbReference type="Proteomes" id="UP000005283"/>
    </source>
</evidence>
<keyword evidence="3" id="KW-0540">Nuclease</keyword>
<keyword evidence="9" id="KW-1185">Reference proteome</keyword>
<sequence>MITFLLSLHCYKGKEFIYIMKHSELIRALKKAGCLLKRHGASHDIWINPKTGARTSVPRHGSKEIKENTARSILDDLLNE</sequence>
<dbReference type="InterPro" id="IPR012933">
    <property type="entry name" value="HicA_mRNA_interferase"/>
</dbReference>
<accession>D1W751</accession>
<organism evidence="8 9">
    <name type="scientific">Hoylesella buccalis ATCC 35310</name>
    <dbReference type="NCBI Taxonomy" id="679190"/>
    <lineage>
        <taxon>Bacteria</taxon>
        <taxon>Pseudomonadati</taxon>
        <taxon>Bacteroidota</taxon>
        <taxon>Bacteroidia</taxon>
        <taxon>Bacteroidales</taxon>
        <taxon>Prevotellaceae</taxon>
        <taxon>Hoylesella</taxon>
    </lineage>
</organism>
<dbReference type="EMBL" id="ADEG01000085">
    <property type="protein sequence ID" value="EFA91599.1"/>
    <property type="molecule type" value="Genomic_DNA"/>
</dbReference>
<keyword evidence="5" id="KW-0378">Hydrolase</keyword>
<evidence type="ECO:0000256" key="7">
    <source>
        <dbReference type="ARBA" id="ARBA00023016"/>
    </source>
</evidence>
<dbReference type="InterPro" id="IPR038570">
    <property type="entry name" value="HicA_sf"/>
</dbReference>
<dbReference type="Proteomes" id="UP000005283">
    <property type="component" value="Unassembled WGS sequence"/>
</dbReference>
<evidence type="ECO:0000256" key="3">
    <source>
        <dbReference type="ARBA" id="ARBA00022722"/>
    </source>
</evidence>
<comment type="caution">
    <text evidence="8">The sequence shown here is derived from an EMBL/GenBank/DDBJ whole genome shotgun (WGS) entry which is preliminary data.</text>
</comment>
<dbReference type="GO" id="GO:0004519">
    <property type="term" value="F:endonuclease activity"/>
    <property type="evidence" value="ECO:0007669"/>
    <property type="project" value="UniProtKB-KW"/>
</dbReference>
<dbReference type="AlphaFoldDB" id="D1W751"/>
<evidence type="ECO:0000256" key="4">
    <source>
        <dbReference type="ARBA" id="ARBA00022759"/>
    </source>
</evidence>
<dbReference type="Gene3D" id="3.30.920.30">
    <property type="entry name" value="Hypothetical protein"/>
    <property type="match status" value="1"/>
</dbReference>